<evidence type="ECO:0000313" key="3">
    <source>
        <dbReference type="Proteomes" id="UP000294360"/>
    </source>
</evidence>
<evidence type="ECO:0000313" key="2">
    <source>
        <dbReference type="EMBL" id="VTZ48575.1"/>
    </source>
</evidence>
<dbReference type="AlphaFoldDB" id="A0A4V6YUI2"/>
<dbReference type="EMBL" id="LR536450">
    <property type="protein sequence ID" value="VFU08654.1"/>
    <property type="molecule type" value="Genomic_DNA"/>
</dbReference>
<organism evidence="1 3">
    <name type="scientific">Methylocella tundrae</name>
    <dbReference type="NCBI Taxonomy" id="227605"/>
    <lineage>
        <taxon>Bacteria</taxon>
        <taxon>Pseudomonadati</taxon>
        <taxon>Pseudomonadota</taxon>
        <taxon>Alphaproteobacteria</taxon>
        <taxon>Hyphomicrobiales</taxon>
        <taxon>Beijerinckiaceae</taxon>
        <taxon>Methylocella</taxon>
    </lineage>
</organism>
<evidence type="ECO:0000313" key="1">
    <source>
        <dbReference type="EMBL" id="VFU08654.1"/>
    </source>
</evidence>
<dbReference type="EMBL" id="CABFMQ020000002">
    <property type="protein sequence ID" value="VTZ48575.1"/>
    <property type="molecule type" value="Genomic_DNA"/>
</dbReference>
<dbReference type="InterPro" id="IPR045677">
    <property type="entry name" value="DUF6197"/>
</dbReference>
<keyword evidence="4" id="KW-1185">Reference proteome</keyword>
<evidence type="ECO:0000313" key="4">
    <source>
        <dbReference type="Proteomes" id="UP000485880"/>
    </source>
</evidence>
<reference evidence="2 4" key="2">
    <citation type="submission" date="2019-05" db="EMBL/GenBank/DDBJ databases">
        <authorList>
            <person name="Farhan Ul Haque M."/>
        </authorList>
    </citation>
    <scope>NUCLEOTIDE SEQUENCE [LARGE SCALE GENOMIC DNA]</scope>
    <source>
        <strain evidence="2">2</strain>
    </source>
</reference>
<protein>
    <submittedName>
        <fullName evidence="1">Uncharacterized protein</fullName>
    </submittedName>
</protein>
<accession>A0A4V6YUI2</accession>
<dbReference type="RefSeq" id="WP_134488710.1">
    <property type="nucleotide sequence ID" value="NZ_CABFMQ020000002.1"/>
</dbReference>
<proteinExistence type="predicted"/>
<name>A0A4V6YUI2_METTU</name>
<gene>
    <name evidence="2" type="ORF">MPC4_100018</name>
    <name evidence="1" type="ORF">MTUNDRAET4_1761</name>
</gene>
<dbReference type="Proteomes" id="UP000485880">
    <property type="component" value="Unassembled WGS sequence"/>
</dbReference>
<dbReference type="KEGG" id="mtun:MTUNDRAET4_1761"/>
<sequence>MNNRIIVDVLVEASRLLETKGWNKFAMARNDRGEAVNLDSSEASCYCLSGALCMAWRAVDPANEEFYFKYFEKKFSDVLRESHGFDGTFTQWNDSVATSRDHVLNVIQSVITSLLDEGPYKESPPLSPRFLIEQEKRWA</sequence>
<dbReference type="Proteomes" id="UP000294360">
    <property type="component" value="Chromosome"/>
</dbReference>
<reference evidence="1 3" key="1">
    <citation type="submission" date="2019-03" db="EMBL/GenBank/DDBJ databases">
        <authorList>
            <person name="Kox A.R. M."/>
        </authorList>
    </citation>
    <scope>NUCLEOTIDE SEQUENCE [LARGE SCALE GENOMIC DNA]</scope>
    <source>
        <strain evidence="1">MTUNDRAET4 annotated genome</strain>
    </source>
</reference>
<dbReference type="Pfam" id="PF19698">
    <property type="entry name" value="DUF6197"/>
    <property type="match status" value="1"/>
</dbReference>
<dbReference type="OrthoDB" id="8449308at2"/>